<reference evidence="2 5" key="2">
    <citation type="submission" date="2020-04" db="EMBL/GenBank/DDBJ databases">
        <authorList>
            <person name="Hitch T.C.A."/>
            <person name="Wylensek D."/>
            <person name="Clavel T."/>
        </authorList>
    </citation>
    <scope>NUCLEOTIDE SEQUENCE [LARGE SCALE GENOMIC DNA]</scope>
    <source>
        <strain evidence="2 5">BSM-383-APC-22F</strain>
    </source>
</reference>
<evidence type="ECO:0000313" key="1">
    <source>
        <dbReference type="EMBL" id="MDB7983064.1"/>
    </source>
</evidence>
<reference evidence="3 4" key="1">
    <citation type="submission" date="2018-08" db="EMBL/GenBank/DDBJ databases">
        <title>A genome reference for cultivated species of the human gut microbiota.</title>
        <authorList>
            <person name="Zou Y."/>
            <person name="Xue W."/>
            <person name="Luo G."/>
        </authorList>
    </citation>
    <scope>NUCLEOTIDE SEQUENCE [LARGE SCALE GENOMIC DNA]</scope>
    <source>
        <strain evidence="3 4">TF08-11</strain>
    </source>
</reference>
<comment type="caution">
    <text evidence="3">The sequence shown here is derived from an EMBL/GenBank/DDBJ whole genome shotgun (WGS) entry which is preliminary data.</text>
</comment>
<sequence>MNEQVIKSILKERFESHIQRHSSIRWIDVENLLTKDILEAVSYMEETKGEPDVVVLEGQLCICDFSKESPKRRSLCYDKEARLKRKQNAPGSSVMEDAQEKKLVLLNEAEYVWLQSMEDLDLKTSSWIKTEDSMRKQGGALFGSKRYGRTFIYCNGADSYYSSRGYRAKVVLKTK</sequence>
<dbReference type="Proteomes" id="UP000540014">
    <property type="component" value="Unassembled WGS sequence"/>
</dbReference>
<dbReference type="STRING" id="1123313.GCA_000420345_00875"/>
<accession>A0A3E3E6I3</accession>
<dbReference type="EMBL" id="QUSK01000005">
    <property type="protein sequence ID" value="RGD77485.1"/>
    <property type="molecule type" value="Genomic_DNA"/>
</dbReference>
<dbReference type="Pfam" id="PF14066">
    <property type="entry name" value="DUF4256"/>
    <property type="match status" value="1"/>
</dbReference>
<protein>
    <submittedName>
        <fullName evidence="1">DUF4256 domain-containing protein</fullName>
    </submittedName>
    <submittedName>
        <fullName evidence="3">DUF4256 family protein</fullName>
    </submittedName>
</protein>
<evidence type="ECO:0000313" key="3">
    <source>
        <dbReference type="EMBL" id="RGD77485.1"/>
    </source>
</evidence>
<dbReference type="InterPro" id="IPR025352">
    <property type="entry name" value="DUF4256"/>
</dbReference>
<evidence type="ECO:0000313" key="5">
    <source>
        <dbReference type="Proteomes" id="UP000540014"/>
    </source>
</evidence>
<dbReference type="Proteomes" id="UP001212981">
    <property type="component" value="Unassembled WGS sequence"/>
</dbReference>
<evidence type="ECO:0000313" key="4">
    <source>
        <dbReference type="Proteomes" id="UP000260721"/>
    </source>
</evidence>
<dbReference type="AlphaFoldDB" id="A0A3E3E6I3"/>
<dbReference type="Proteomes" id="UP000260721">
    <property type="component" value="Unassembled WGS sequence"/>
</dbReference>
<dbReference type="RefSeq" id="WP_117445663.1">
    <property type="nucleotide sequence ID" value="NZ_CALCIP010000008.1"/>
</dbReference>
<reference evidence="1" key="3">
    <citation type="submission" date="2023-01" db="EMBL/GenBank/DDBJ databases">
        <title>Human gut microbiome strain richness.</title>
        <authorList>
            <person name="Chen-Liaw A."/>
        </authorList>
    </citation>
    <scope>NUCLEOTIDE SEQUENCE</scope>
    <source>
        <strain evidence="1">D8_m1001271B151109d0_201107</strain>
    </source>
</reference>
<dbReference type="EMBL" id="JAQLXO010000021">
    <property type="protein sequence ID" value="MDB7983064.1"/>
    <property type="molecule type" value="Genomic_DNA"/>
</dbReference>
<dbReference type="EMBL" id="JABAFR010000018">
    <property type="protein sequence ID" value="NME44840.1"/>
    <property type="molecule type" value="Genomic_DNA"/>
</dbReference>
<gene>
    <name evidence="3" type="ORF">DXC78_03005</name>
    <name evidence="2" type="ORF">HF861_08080</name>
    <name evidence="1" type="ORF">PND82_09580</name>
</gene>
<proteinExistence type="predicted"/>
<evidence type="ECO:0000313" key="2">
    <source>
        <dbReference type="EMBL" id="NME44840.1"/>
    </source>
</evidence>
<name>A0A3E3E6I3_9FIRM</name>
<organism evidence="3 4">
    <name type="scientific">Faecalicoccus pleomorphus</name>
    <dbReference type="NCBI Taxonomy" id="1323"/>
    <lineage>
        <taxon>Bacteria</taxon>
        <taxon>Bacillati</taxon>
        <taxon>Bacillota</taxon>
        <taxon>Erysipelotrichia</taxon>
        <taxon>Erysipelotrichales</taxon>
        <taxon>Erysipelotrichaceae</taxon>
        <taxon>Faecalicoccus</taxon>
    </lineage>
</organism>